<reference evidence="1" key="1">
    <citation type="submission" date="2017-05" db="UniProtKB">
        <authorList>
            <consortium name="EnsemblMetazoa"/>
        </authorList>
    </citation>
    <scope>IDENTIFICATION</scope>
</reference>
<evidence type="ECO:0000313" key="1">
    <source>
        <dbReference type="EnsemblMetazoa" id="Aqu2.1.25024_001"/>
    </source>
</evidence>
<proteinExistence type="predicted"/>
<dbReference type="AlphaFoldDB" id="A0A1X7UBJ2"/>
<organism evidence="1">
    <name type="scientific">Amphimedon queenslandica</name>
    <name type="common">Sponge</name>
    <dbReference type="NCBI Taxonomy" id="400682"/>
    <lineage>
        <taxon>Eukaryota</taxon>
        <taxon>Metazoa</taxon>
        <taxon>Porifera</taxon>
        <taxon>Demospongiae</taxon>
        <taxon>Heteroscleromorpha</taxon>
        <taxon>Haplosclerida</taxon>
        <taxon>Niphatidae</taxon>
        <taxon>Amphimedon</taxon>
    </lineage>
</organism>
<dbReference type="InParanoid" id="A0A1X7UBJ2"/>
<dbReference type="EnsemblMetazoa" id="Aqu2.1.25024_001">
    <property type="protein sequence ID" value="Aqu2.1.25024_001"/>
    <property type="gene ID" value="Aqu2.1.25024"/>
</dbReference>
<protein>
    <submittedName>
        <fullName evidence="1">Uncharacterized protein</fullName>
    </submittedName>
</protein>
<accession>A0A1X7UBJ2</accession>
<sequence length="48" mass="5500">VLYILLAKKSGMLNYILLQCTTFDLQFWIIVPIEKTFLKPGSPLKTIS</sequence>
<name>A0A1X7UBJ2_AMPQE</name>